<evidence type="ECO:0000313" key="5">
    <source>
        <dbReference type="Proteomes" id="UP000431901"/>
    </source>
</evidence>
<dbReference type="Gene3D" id="3.40.190.10">
    <property type="entry name" value="Periplasmic binding protein-like II"/>
    <property type="match status" value="2"/>
</dbReference>
<dbReference type="InterPro" id="IPR050490">
    <property type="entry name" value="Bact_solute-bd_prot1"/>
</dbReference>
<evidence type="ECO:0000256" key="3">
    <source>
        <dbReference type="SAM" id="SignalP"/>
    </source>
</evidence>
<dbReference type="Proteomes" id="UP000431901">
    <property type="component" value="Unassembled WGS sequence"/>
</dbReference>
<sequence>MKKMLTAAVAAITAAALAGCGGGGGGDAANVNPAGKVEPRRISWLLSRPANGTVITVMRQLADEYAKSHPGFSLNLITTPDRPSFIQKYETLAAANKLPDLFDTDATPFAQKLARQGRMLDAGKLLTSLGLYTSYRKSALDYQRFDDGSLYTIPFEYQMEFFWYNKALFKRAGVKVPASLDDMPATCAALRRAGVTPIALDGQDQWPLERYVAYQPFRVAGPGYLGKLKRNDAKFGDPAGQKAANWLGALGAAKCFPDGFSAKGYTDAQNLFTSGGAAMYNIGTWELSSLATTKLNPAVRADVDYFTLPTVPNSVTAPNEFVTSSGIGMAVNAKTFDPLVRDFLKFALAKYPAAYAATGALSPTANVKTTIPSDATPLYRRAVDQANSVGTKLAMPWDTQLDPTTNTRLQQELVLLVQGDIKPGDFTRTMDAALAQNAPKFFTK</sequence>
<dbReference type="Pfam" id="PF01547">
    <property type="entry name" value="SBP_bac_1"/>
    <property type="match status" value="1"/>
</dbReference>
<dbReference type="OrthoDB" id="8317736at2"/>
<dbReference type="PANTHER" id="PTHR43649">
    <property type="entry name" value="ARABINOSE-BINDING PROTEIN-RELATED"/>
    <property type="match status" value="1"/>
</dbReference>
<dbReference type="RefSeq" id="WP_161106476.1">
    <property type="nucleotide sequence ID" value="NZ_JBHLYI010000019.1"/>
</dbReference>
<comment type="similarity">
    <text evidence="1">Belongs to the bacterial solute-binding protein 1 family.</text>
</comment>
<evidence type="ECO:0000313" key="4">
    <source>
        <dbReference type="EMBL" id="MXQ68288.1"/>
    </source>
</evidence>
<evidence type="ECO:0000256" key="1">
    <source>
        <dbReference type="ARBA" id="ARBA00008520"/>
    </source>
</evidence>
<dbReference type="PROSITE" id="PS51257">
    <property type="entry name" value="PROKAR_LIPOPROTEIN"/>
    <property type="match status" value="1"/>
</dbReference>
<dbReference type="InterPro" id="IPR006059">
    <property type="entry name" value="SBP"/>
</dbReference>
<organism evidence="4 5">
    <name type="scientific">Actinomadura rayongensis</name>
    <dbReference type="NCBI Taxonomy" id="1429076"/>
    <lineage>
        <taxon>Bacteria</taxon>
        <taxon>Bacillati</taxon>
        <taxon>Actinomycetota</taxon>
        <taxon>Actinomycetes</taxon>
        <taxon>Streptosporangiales</taxon>
        <taxon>Thermomonosporaceae</taxon>
        <taxon>Actinomadura</taxon>
    </lineage>
</organism>
<feature type="chain" id="PRO_5038646690" evidence="3">
    <location>
        <begin position="19"/>
        <end position="444"/>
    </location>
</feature>
<keyword evidence="2" id="KW-0813">Transport</keyword>
<gene>
    <name evidence="4" type="ORF">GQ466_30155</name>
</gene>
<comment type="caution">
    <text evidence="4">The sequence shown here is derived from an EMBL/GenBank/DDBJ whole genome shotgun (WGS) entry which is preliminary data.</text>
</comment>
<keyword evidence="3" id="KW-0732">Signal</keyword>
<reference evidence="4 5" key="1">
    <citation type="submission" date="2019-12" db="EMBL/GenBank/DDBJ databases">
        <title>Nocardia macrotermitis sp. nov. and Nocardia aurantia sp. nov., isolated from the gut of the fungus growing-termite Macrotermes natalensis.</title>
        <authorList>
            <person name="Christine B."/>
            <person name="Rene B."/>
        </authorList>
    </citation>
    <scope>NUCLEOTIDE SEQUENCE [LARGE SCALE GENOMIC DNA]</scope>
    <source>
        <strain evidence="4 5">DSM 102126</strain>
    </source>
</reference>
<dbReference type="SUPFAM" id="SSF53850">
    <property type="entry name" value="Periplasmic binding protein-like II"/>
    <property type="match status" value="1"/>
</dbReference>
<feature type="signal peptide" evidence="3">
    <location>
        <begin position="1"/>
        <end position="18"/>
    </location>
</feature>
<proteinExistence type="inferred from homology"/>
<keyword evidence="5" id="KW-1185">Reference proteome</keyword>
<dbReference type="EMBL" id="WUTW01000012">
    <property type="protein sequence ID" value="MXQ68288.1"/>
    <property type="molecule type" value="Genomic_DNA"/>
</dbReference>
<evidence type="ECO:0000256" key="2">
    <source>
        <dbReference type="ARBA" id="ARBA00022448"/>
    </source>
</evidence>
<name>A0A6I4WEP3_9ACTN</name>
<dbReference type="AlphaFoldDB" id="A0A6I4WEP3"/>
<dbReference type="PANTHER" id="PTHR43649:SF29">
    <property type="entry name" value="OSMOPROTECTIVE COMPOUNDS-BINDING PROTEIN GGTB"/>
    <property type="match status" value="1"/>
</dbReference>
<protein>
    <submittedName>
        <fullName evidence="4">Extracellular solute-binding protein</fullName>
    </submittedName>
</protein>
<accession>A0A6I4WEP3</accession>